<evidence type="ECO:0000256" key="2">
    <source>
        <dbReference type="ARBA" id="ARBA00022679"/>
    </source>
</evidence>
<gene>
    <name evidence="5" type="ORF">SAMN05216333_11075</name>
</gene>
<dbReference type="GO" id="GO:0000287">
    <property type="term" value="F:magnesium ion binding"/>
    <property type="evidence" value="ECO:0007669"/>
    <property type="project" value="InterPro"/>
</dbReference>
<dbReference type="InterPro" id="IPR050559">
    <property type="entry name" value="P-Pant_transferase_sf"/>
</dbReference>
<keyword evidence="6" id="KW-1185">Reference proteome</keyword>
<dbReference type="Pfam" id="PF22624">
    <property type="entry name" value="AASDHPPT_N"/>
    <property type="match status" value="1"/>
</dbReference>
<evidence type="ECO:0000313" key="5">
    <source>
        <dbReference type="EMBL" id="SEO47508.1"/>
    </source>
</evidence>
<protein>
    <submittedName>
        <fullName evidence="5">4'-phosphopantetheinyl transferase</fullName>
    </submittedName>
</protein>
<evidence type="ECO:0000256" key="1">
    <source>
        <dbReference type="ARBA" id="ARBA00010990"/>
    </source>
</evidence>
<dbReference type="GO" id="GO:0019878">
    <property type="term" value="P:lysine biosynthetic process via aminoadipic acid"/>
    <property type="evidence" value="ECO:0007669"/>
    <property type="project" value="TreeGrafter"/>
</dbReference>
<feature type="domain" description="4'-phosphopantetheinyl transferase N-terminal" evidence="4">
    <location>
        <begin position="27"/>
        <end position="111"/>
    </location>
</feature>
<dbReference type="Pfam" id="PF01648">
    <property type="entry name" value="ACPS"/>
    <property type="match status" value="1"/>
</dbReference>
<organism evidence="5 6">
    <name type="scientific">Nitrosomonas oligotropha</name>
    <dbReference type="NCBI Taxonomy" id="42354"/>
    <lineage>
        <taxon>Bacteria</taxon>
        <taxon>Pseudomonadati</taxon>
        <taxon>Pseudomonadota</taxon>
        <taxon>Betaproteobacteria</taxon>
        <taxon>Nitrosomonadales</taxon>
        <taxon>Nitrosomonadaceae</taxon>
        <taxon>Nitrosomonas</taxon>
    </lineage>
</organism>
<feature type="domain" description="4'-phosphopantetheinyl transferase" evidence="3">
    <location>
        <begin position="116"/>
        <end position="212"/>
    </location>
</feature>
<dbReference type="InterPro" id="IPR037143">
    <property type="entry name" value="4-PPantetheinyl_Trfase_dom_sf"/>
</dbReference>
<dbReference type="InterPro" id="IPR055066">
    <property type="entry name" value="AASDHPPT_N"/>
</dbReference>
<reference evidence="6" key="1">
    <citation type="submission" date="2016-10" db="EMBL/GenBank/DDBJ databases">
        <authorList>
            <person name="Varghese N."/>
            <person name="Submissions S."/>
        </authorList>
    </citation>
    <scope>NUCLEOTIDE SEQUENCE [LARGE SCALE GENOMIC DNA]</scope>
    <source>
        <strain evidence="6">Nm76</strain>
    </source>
</reference>
<dbReference type="InterPro" id="IPR008278">
    <property type="entry name" value="4-PPantetheinyl_Trfase_dom"/>
</dbReference>
<dbReference type="STRING" id="42354.SAMN05216333_11075"/>
<dbReference type="SUPFAM" id="SSF56214">
    <property type="entry name" value="4'-phosphopantetheinyl transferase"/>
    <property type="match status" value="2"/>
</dbReference>
<evidence type="ECO:0000259" key="4">
    <source>
        <dbReference type="Pfam" id="PF22624"/>
    </source>
</evidence>
<dbReference type="OrthoDB" id="9808281at2"/>
<comment type="similarity">
    <text evidence="1">Belongs to the P-Pant transferase superfamily. Gsp/Sfp/HetI/AcpT family.</text>
</comment>
<sequence>MTSLQQLEAVPENIDAWLLEFAFTSTQLAHDWPILSAKEQSRARGFYHYQDRIRFVSARAALKRLLAERVGTLPDRLNISITASGKPYLAQHAEIQFNLSHAGSFALIAMSSAGKIGIDIERCDRDITGLIHYVLSPLEHARACWPEKRFIDLWVAKEAVLKALGLGIAENLQDISVLPVPGSHYRIAHEHSDWGIIRAWPIEAPKDYAAALALIH</sequence>
<dbReference type="RefSeq" id="WP_121167167.1">
    <property type="nucleotide sequence ID" value="NZ_FNOE01000008.1"/>
</dbReference>
<dbReference type="AlphaFoldDB" id="A0A1H8Q0J4"/>
<accession>A0A1H8Q0J4</accession>
<name>A0A1H8Q0J4_9PROT</name>
<dbReference type="Gene3D" id="3.90.470.20">
    <property type="entry name" value="4'-phosphopantetheinyl transferase domain"/>
    <property type="match status" value="2"/>
</dbReference>
<dbReference type="GO" id="GO:0005829">
    <property type="term" value="C:cytosol"/>
    <property type="evidence" value="ECO:0007669"/>
    <property type="project" value="TreeGrafter"/>
</dbReference>
<keyword evidence="2 5" id="KW-0808">Transferase</keyword>
<dbReference type="GO" id="GO:0008897">
    <property type="term" value="F:holo-[acyl-carrier-protein] synthase activity"/>
    <property type="evidence" value="ECO:0007669"/>
    <property type="project" value="InterPro"/>
</dbReference>
<dbReference type="Proteomes" id="UP000198814">
    <property type="component" value="Unassembled WGS sequence"/>
</dbReference>
<evidence type="ECO:0000259" key="3">
    <source>
        <dbReference type="Pfam" id="PF01648"/>
    </source>
</evidence>
<proteinExistence type="inferred from homology"/>
<dbReference type="EMBL" id="FODO01000010">
    <property type="protein sequence ID" value="SEO47508.1"/>
    <property type="molecule type" value="Genomic_DNA"/>
</dbReference>
<dbReference type="PANTHER" id="PTHR12215:SF10">
    <property type="entry name" value="L-AMINOADIPATE-SEMIALDEHYDE DEHYDROGENASE-PHOSPHOPANTETHEINYL TRANSFERASE"/>
    <property type="match status" value="1"/>
</dbReference>
<evidence type="ECO:0000313" key="6">
    <source>
        <dbReference type="Proteomes" id="UP000198814"/>
    </source>
</evidence>
<dbReference type="PANTHER" id="PTHR12215">
    <property type="entry name" value="PHOSPHOPANTETHEINE TRANSFERASE"/>
    <property type="match status" value="1"/>
</dbReference>